<evidence type="ECO:0000256" key="3">
    <source>
        <dbReference type="ARBA" id="ARBA00023125"/>
    </source>
</evidence>
<feature type="region of interest" description="Disordered" evidence="5">
    <location>
        <begin position="201"/>
        <end position="260"/>
    </location>
</feature>
<evidence type="ECO:0000256" key="5">
    <source>
        <dbReference type="SAM" id="MobiDB-lite"/>
    </source>
</evidence>
<dbReference type="PANTHER" id="PTHR30346:SF0">
    <property type="entry name" value="HCA OPERON TRANSCRIPTIONAL ACTIVATOR HCAR"/>
    <property type="match status" value="1"/>
</dbReference>
<evidence type="ECO:0000259" key="6">
    <source>
        <dbReference type="Pfam" id="PF03466"/>
    </source>
</evidence>
<dbReference type="Proteomes" id="UP000664209">
    <property type="component" value="Unassembled WGS sequence"/>
</dbReference>
<proteinExistence type="inferred from homology"/>
<keyword evidence="2" id="KW-0805">Transcription regulation</keyword>
<evidence type="ECO:0000313" key="7">
    <source>
        <dbReference type="EMBL" id="MBO1751870.1"/>
    </source>
</evidence>
<keyword evidence="8" id="KW-1185">Reference proteome</keyword>
<gene>
    <name evidence="7" type="ORF">J4G33_08655</name>
</gene>
<feature type="compositionally biased region" description="Low complexity" evidence="5">
    <location>
        <begin position="225"/>
        <end position="234"/>
    </location>
</feature>
<dbReference type="InterPro" id="IPR005119">
    <property type="entry name" value="LysR_subst-bd"/>
</dbReference>
<keyword evidence="3" id="KW-0238">DNA-binding</keyword>
<evidence type="ECO:0000256" key="4">
    <source>
        <dbReference type="ARBA" id="ARBA00023163"/>
    </source>
</evidence>
<feature type="compositionally biased region" description="Polar residues" evidence="5">
    <location>
        <begin position="205"/>
        <end position="224"/>
    </location>
</feature>
<accession>A0A939RUZ4</accession>
<dbReference type="SUPFAM" id="SSF53850">
    <property type="entry name" value="Periplasmic binding protein-like II"/>
    <property type="match status" value="1"/>
</dbReference>
<feature type="domain" description="LysR substrate-binding" evidence="6">
    <location>
        <begin position="40"/>
        <end position="204"/>
    </location>
</feature>
<organism evidence="7 8">
    <name type="scientific">Actinotalea soli</name>
    <dbReference type="NCBI Taxonomy" id="2819234"/>
    <lineage>
        <taxon>Bacteria</taxon>
        <taxon>Bacillati</taxon>
        <taxon>Actinomycetota</taxon>
        <taxon>Actinomycetes</taxon>
        <taxon>Micrococcales</taxon>
        <taxon>Cellulomonadaceae</taxon>
        <taxon>Actinotalea</taxon>
    </lineage>
</organism>
<dbReference type="Gene3D" id="3.40.190.10">
    <property type="entry name" value="Periplasmic binding protein-like II"/>
    <property type="match status" value="2"/>
</dbReference>
<dbReference type="RefSeq" id="WP_208055521.1">
    <property type="nucleotide sequence ID" value="NZ_JAGEMK010000003.1"/>
</dbReference>
<evidence type="ECO:0000256" key="1">
    <source>
        <dbReference type="ARBA" id="ARBA00009437"/>
    </source>
</evidence>
<evidence type="ECO:0000256" key="2">
    <source>
        <dbReference type="ARBA" id="ARBA00023015"/>
    </source>
</evidence>
<dbReference type="GO" id="GO:0032993">
    <property type="term" value="C:protein-DNA complex"/>
    <property type="evidence" value="ECO:0007669"/>
    <property type="project" value="TreeGrafter"/>
</dbReference>
<dbReference type="PANTHER" id="PTHR30346">
    <property type="entry name" value="TRANSCRIPTIONAL DUAL REGULATOR HCAR-RELATED"/>
    <property type="match status" value="1"/>
</dbReference>
<comment type="similarity">
    <text evidence="1">Belongs to the LysR transcriptional regulatory family.</text>
</comment>
<dbReference type="AlphaFoldDB" id="A0A939RUZ4"/>
<keyword evidence="4" id="KW-0804">Transcription</keyword>
<dbReference type="GO" id="GO:0003677">
    <property type="term" value="F:DNA binding"/>
    <property type="evidence" value="ECO:0007669"/>
    <property type="project" value="UniProtKB-KW"/>
</dbReference>
<feature type="compositionally biased region" description="Gly residues" evidence="5">
    <location>
        <begin position="245"/>
        <end position="254"/>
    </location>
</feature>
<comment type="caution">
    <text evidence="7">The sequence shown here is derived from an EMBL/GenBank/DDBJ whole genome shotgun (WGS) entry which is preliminary data.</text>
</comment>
<name>A0A939RUZ4_9CELL</name>
<evidence type="ECO:0000313" key="8">
    <source>
        <dbReference type="Proteomes" id="UP000664209"/>
    </source>
</evidence>
<sequence length="260" mass="27443">MDVVEDGDGTTQAPAPAAFRLAMVPGTTPGRWLRTWGERSDLPVELVHVEVADQLTALREGLADAALVRLHERPEDLSAIPLYTETSVVVVPRDHLVTAAEEVTAQDLTEETRLVPADDVLAWTDGPGEPSLLPTPPSTAEAVELVAAGVGVLVVPQSLARLHQRRDLASRPVADAPTSTVQLAWCTDRTTEEVETFVGIVRGRTANSSRGPRPTSSDEGPSTPATGRGSASAGRGRRAATTRRGGAGRSGGTTGRRRSR</sequence>
<dbReference type="GO" id="GO:0003700">
    <property type="term" value="F:DNA-binding transcription factor activity"/>
    <property type="evidence" value="ECO:0007669"/>
    <property type="project" value="TreeGrafter"/>
</dbReference>
<dbReference type="Pfam" id="PF03466">
    <property type="entry name" value="LysR_substrate"/>
    <property type="match status" value="1"/>
</dbReference>
<reference evidence="7" key="1">
    <citation type="submission" date="2021-03" db="EMBL/GenBank/DDBJ databases">
        <title>Actinotalea soli sp. nov., isolated from soil.</title>
        <authorList>
            <person name="Ping W."/>
            <person name="Zhang J."/>
        </authorList>
    </citation>
    <scope>NUCLEOTIDE SEQUENCE</scope>
    <source>
        <strain evidence="7">BY-33</strain>
    </source>
</reference>
<dbReference type="EMBL" id="JAGEMK010000003">
    <property type="protein sequence ID" value="MBO1751870.1"/>
    <property type="molecule type" value="Genomic_DNA"/>
</dbReference>
<protein>
    <submittedName>
        <fullName evidence="7">LysR family transcriptional regulator</fullName>
    </submittedName>
</protein>